<organism evidence="2 3">
    <name type="scientific">Adlercreutzia shanghongiae</name>
    <dbReference type="NCBI Taxonomy" id="3111773"/>
    <lineage>
        <taxon>Bacteria</taxon>
        <taxon>Bacillati</taxon>
        <taxon>Actinomycetota</taxon>
        <taxon>Coriobacteriia</taxon>
        <taxon>Eggerthellales</taxon>
        <taxon>Eggerthellaceae</taxon>
        <taxon>Adlercreutzia</taxon>
    </lineage>
</organism>
<comment type="caution">
    <text evidence="2">The sequence shown here is derived from an EMBL/GenBank/DDBJ whole genome shotgun (WGS) entry which is preliminary data.</text>
</comment>
<feature type="compositionally biased region" description="Low complexity" evidence="1">
    <location>
        <begin position="7"/>
        <end position="16"/>
    </location>
</feature>
<dbReference type="Proteomes" id="UP001343724">
    <property type="component" value="Unassembled WGS sequence"/>
</dbReference>
<accession>A0ABU6IWN4</accession>
<evidence type="ECO:0000313" key="2">
    <source>
        <dbReference type="EMBL" id="MEC4294091.1"/>
    </source>
</evidence>
<evidence type="ECO:0008006" key="4">
    <source>
        <dbReference type="Google" id="ProtNLM"/>
    </source>
</evidence>
<evidence type="ECO:0000313" key="3">
    <source>
        <dbReference type="Proteomes" id="UP001343724"/>
    </source>
</evidence>
<sequence>MEDETEQTTTEETTPEAADQSPGPKEGQAPKGDTVNRHKHEREVAKLEKERDDARAEAEGYKGLKAEFDAYKAEQAFDYQPECHCSKTFLRSIHRLKLFPSAVFRNSTIRAPPPFARS</sequence>
<keyword evidence="3" id="KW-1185">Reference proteome</keyword>
<dbReference type="RefSeq" id="WP_326454304.1">
    <property type="nucleotide sequence ID" value="NZ_JAYMFH010000001.1"/>
</dbReference>
<dbReference type="EMBL" id="JAYMFH010000001">
    <property type="protein sequence ID" value="MEC4294091.1"/>
    <property type="molecule type" value="Genomic_DNA"/>
</dbReference>
<protein>
    <recommendedName>
        <fullName evidence="4">Nucleotide exchange factor GrpE</fullName>
    </recommendedName>
</protein>
<gene>
    <name evidence="2" type="ORF">VJ920_02055</name>
</gene>
<name>A0ABU6IWN4_9ACTN</name>
<feature type="compositionally biased region" description="Basic and acidic residues" evidence="1">
    <location>
        <begin position="41"/>
        <end position="57"/>
    </location>
</feature>
<reference evidence="2 3" key="1">
    <citation type="submission" date="2024-01" db="EMBL/GenBank/DDBJ databases">
        <title>novel species in genus Adlercreutzia.</title>
        <authorList>
            <person name="Liu X."/>
        </authorList>
    </citation>
    <scope>NUCLEOTIDE SEQUENCE [LARGE SCALE GENOMIC DNA]</scope>
    <source>
        <strain evidence="2 3">R22</strain>
    </source>
</reference>
<proteinExistence type="predicted"/>
<evidence type="ECO:0000256" key="1">
    <source>
        <dbReference type="SAM" id="MobiDB-lite"/>
    </source>
</evidence>
<feature type="region of interest" description="Disordered" evidence="1">
    <location>
        <begin position="1"/>
        <end position="57"/>
    </location>
</feature>